<evidence type="ECO:0000256" key="6">
    <source>
        <dbReference type="ARBA" id="ARBA00023136"/>
    </source>
</evidence>
<dbReference type="InterPro" id="IPR018629">
    <property type="entry name" value="XK-rel"/>
</dbReference>
<dbReference type="InParanoid" id="A0A6P6XX71"/>
<keyword evidence="3" id="KW-1003">Cell membrane</keyword>
<keyword evidence="9" id="KW-1185">Reference proteome</keyword>
<dbReference type="Proteomes" id="UP000515146">
    <property type="component" value="Unplaced"/>
</dbReference>
<feature type="transmembrane region" description="Helical" evidence="7">
    <location>
        <begin position="354"/>
        <end position="374"/>
    </location>
</feature>
<dbReference type="InterPro" id="IPR050895">
    <property type="entry name" value="XK-related_scramblase"/>
</dbReference>
<evidence type="ECO:0000256" key="2">
    <source>
        <dbReference type="ARBA" id="ARBA00008789"/>
    </source>
</evidence>
<comment type="subcellular location">
    <subcellularLocation>
        <location evidence="1">Cell membrane</location>
        <topology evidence="1">Multi-pass membrane protein</topology>
    </subcellularLocation>
    <subcellularLocation>
        <location evidence="7">Membrane</location>
        <topology evidence="7">Multi-pass membrane protein</topology>
    </subcellularLocation>
</comment>
<feature type="transmembrane region" description="Helical" evidence="7">
    <location>
        <begin position="287"/>
        <end position="311"/>
    </location>
</feature>
<keyword evidence="6 7" id="KW-0472">Membrane</keyword>
<feature type="transmembrane region" description="Helical" evidence="7">
    <location>
        <begin position="386"/>
        <end position="401"/>
    </location>
</feature>
<evidence type="ECO:0000256" key="3">
    <source>
        <dbReference type="ARBA" id="ARBA00022475"/>
    </source>
</evidence>
<dbReference type="GO" id="GO:1902742">
    <property type="term" value="P:apoptotic process involved in development"/>
    <property type="evidence" value="ECO:0007669"/>
    <property type="project" value="TreeGrafter"/>
</dbReference>
<feature type="region of interest" description="Disordered" evidence="8">
    <location>
        <begin position="483"/>
        <end position="530"/>
    </location>
</feature>
<feature type="transmembrane region" description="Helical" evidence="7">
    <location>
        <begin position="331"/>
        <end position="349"/>
    </location>
</feature>
<feature type="transmembrane region" description="Helical" evidence="7">
    <location>
        <begin position="445"/>
        <end position="466"/>
    </location>
</feature>
<dbReference type="PANTHER" id="PTHR16024:SF6">
    <property type="entry name" value="XK-RELATED PROTEIN"/>
    <property type="match status" value="1"/>
</dbReference>
<evidence type="ECO:0000313" key="10">
    <source>
        <dbReference type="RefSeq" id="XP_027197693.1"/>
    </source>
</evidence>
<evidence type="ECO:0000256" key="5">
    <source>
        <dbReference type="ARBA" id="ARBA00022989"/>
    </source>
</evidence>
<dbReference type="KEGG" id="dpte:113792026"/>
<protein>
    <recommendedName>
        <fullName evidence="7">XK-related protein</fullName>
    </recommendedName>
</protein>
<keyword evidence="5 7" id="KW-1133">Transmembrane helix</keyword>
<name>A0A6P6XX71_DERPT</name>
<accession>A0A6P6XX71</accession>
<reference evidence="10" key="1">
    <citation type="submission" date="2025-08" db="UniProtKB">
        <authorList>
            <consortium name="RefSeq"/>
        </authorList>
    </citation>
    <scope>IDENTIFICATION</scope>
    <source>
        <strain evidence="10">Airmid</strain>
    </source>
</reference>
<dbReference type="GO" id="GO:0070782">
    <property type="term" value="P:phosphatidylserine exposure on apoptotic cell surface"/>
    <property type="evidence" value="ECO:0007669"/>
    <property type="project" value="TreeGrafter"/>
</dbReference>
<feature type="compositionally biased region" description="Low complexity" evidence="8">
    <location>
        <begin position="491"/>
        <end position="500"/>
    </location>
</feature>
<keyword evidence="4 7" id="KW-0812">Transmembrane</keyword>
<comment type="similarity">
    <text evidence="2 7">Belongs to the XK family.</text>
</comment>
<evidence type="ECO:0000256" key="1">
    <source>
        <dbReference type="ARBA" id="ARBA00004651"/>
    </source>
</evidence>
<dbReference type="AlphaFoldDB" id="A0A6P6XX71"/>
<dbReference type="FunCoup" id="A0A6P6XX71">
    <property type="interactions" value="252"/>
</dbReference>
<feature type="transmembrane region" description="Helical" evidence="7">
    <location>
        <begin position="127"/>
        <end position="147"/>
    </location>
</feature>
<organism evidence="9 10">
    <name type="scientific">Dermatophagoides pteronyssinus</name>
    <name type="common">European house dust mite</name>
    <dbReference type="NCBI Taxonomy" id="6956"/>
    <lineage>
        <taxon>Eukaryota</taxon>
        <taxon>Metazoa</taxon>
        <taxon>Ecdysozoa</taxon>
        <taxon>Arthropoda</taxon>
        <taxon>Chelicerata</taxon>
        <taxon>Arachnida</taxon>
        <taxon>Acari</taxon>
        <taxon>Acariformes</taxon>
        <taxon>Sarcoptiformes</taxon>
        <taxon>Astigmata</taxon>
        <taxon>Psoroptidia</taxon>
        <taxon>Analgoidea</taxon>
        <taxon>Pyroglyphidae</taxon>
        <taxon>Dermatophagoidinae</taxon>
        <taxon>Dermatophagoides</taxon>
    </lineage>
</organism>
<proteinExistence type="inferred from homology"/>
<dbReference type="PANTHER" id="PTHR16024">
    <property type="entry name" value="XK-RELATED PROTEIN"/>
    <property type="match status" value="1"/>
</dbReference>
<dbReference type="OrthoDB" id="6136301at2759"/>
<evidence type="ECO:0000256" key="4">
    <source>
        <dbReference type="ARBA" id="ARBA00022692"/>
    </source>
</evidence>
<dbReference type="Pfam" id="PF09815">
    <property type="entry name" value="XK-related"/>
    <property type="match status" value="1"/>
</dbReference>
<sequence length="530" mass="61888">MILDTNIDSYEIKELKQQQQLETITTKDIYSPIQSKTSNFSPEKEEKLIRSTSSIIDNELCLTDEKKNVKGSRSQVSQPQSDRIQANRSIDFVLSHHPPLFDSKLDVQDKDYLDSISTYMSFTYLDMLTLSFSIGSFVCDFITDIIVTTCHYLNHDYWYFSLTLLFITVPSLIMTIMSLRWYIIDSKNPNSLPVSTTKWVFRVILLTLQLGPVLRYIDSILYGIEFRKLSKEKKKIARRYFQYMIYEDTDATMLRLFEGFMEAAPQLVLQLTVLIIKMPDKNRDGTVLAQSISIISSLVSLAWCLVTYIRMLRMSLANKKNMTYPGAIVQFFWRFFMLSSRVLALSLFASEFTYYIGIVCVVHWLIMFIWIVNMKTTFCDNRIEELFYNAVLALIFIFCYFNPVEGPSRKRYLFYYTVMFIENLIILLLWYNVCDIFKWYRLPAFILFFTSFFIGLIFMSMYYLILHPSQNIRKFRHSAKPKIDQKITGPSSSQLSAGSSLETTMAQSSTLTDNSRTNLLSPKKSKKRGK</sequence>
<gene>
    <name evidence="10" type="primary">LOC113792026</name>
</gene>
<evidence type="ECO:0000256" key="7">
    <source>
        <dbReference type="RuleBase" id="RU910716"/>
    </source>
</evidence>
<feature type="transmembrane region" description="Helical" evidence="7">
    <location>
        <begin position="413"/>
        <end position="433"/>
    </location>
</feature>
<dbReference type="GO" id="GO:0005886">
    <property type="term" value="C:plasma membrane"/>
    <property type="evidence" value="ECO:0007669"/>
    <property type="project" value="UniProtKB-SubCell"/>
</dbReference>
<dbReference type="OMA" id="NIWPHEA"/>
<feature type="compositionally biased region" description="Polar residues" evidence="8">
    <location>
        <begin position="501"/>
        <end position="520"/>
    </location>
</feature>
<evidence type="ECO:0000313" key="9">
    <source>
        <dbReference type="Proteomes" id="UP000515146"/>
    </source>
</evidence>
<evidence type="ECO:0000256" key="8">
    <source>
        <dbReference type="SAM" id="MobiDB-lite"/>
    </source>
</evidence>
<feature type="transmembrane region" description="Helical" evidence="7">
    <location>
        <begin position="159"/>
        <end position="183"/>
    </location>
</feature>
<dbReference type="RefSeq" id="XP_027197693.1">
    <property type="nucleotide sequence ID" value="XM_027341892.1"/>
</dbReference>
<dbReference type="GO" id="GO:0043652">
    <property type="term" value="P:engulfment of apoptotic cell"/>
    <property type="evidence" value="ECO:0007669"/>
    <property type="project" value="TreeGrafter"/>
</dbReference>